<evidence type="ECO:0000313" key="2">
    <source>
        <dbReference type="Proteomes" id="UP000321409"/>
    </source>
</evidence>
<organism evidence="1 2">
    <name type="scientific">Lentilactobacillus diolivorans</name>
    <dbReference type="NCBI Taxonomy" id="179838"/>
    <lineage>
        <taxon>Bacteria</taxon>
        <taxon>Bacillati</taxon>
        <taxon>Bacillota</taxon>
        <taxon>Bacilli</taxon>
        <taxon>Lactobacillales</taxon>
        <taxon>Lactobacillaceae</taxon>
        <taxon>Lentilactobacillus</taxon>
    </lineage>
</organism>
<accession>A0ABQ0XFV4</accession>
<reference evidence="1 2" key="1">
    <citation type="submission" date="2019-07" db="EMBL/GenBank/DDBJ databases">
        <title>Whole genome shotgun sequence of Lactobacillus diolivorans NBRC 107869.</title>
        <authorList>
            <person name="Hosoyama A."/>
            <person name="Uohara A."/>
            <person name="Ohji S."/>
            <person name="Ichikawa N."/>
        </authorList>
    </citation>
    <scope>NUCLEOTIDE SEQUENCE [LARGE SCALE GENOMIC DNA]</scope>
    <source>
        <strain evidence="1 2">NBRC 107869</strain>
    </source>
</reference>
<evidence type="ECO:0000313" key="1">
    <source>
        <dbReference type="EMBL" id="GEP24790.1"/>
    </source>
</evidence>
<dbReference type="EMBL" id="BKAB01000050">
    <property type="protein sequence ID" value="GEP24790.1"/>
    <property type="molecule type" value="Genomic_DNA"/>
</dbReference>
<sequence>MVLFEEKRSLISQCQTGLTAVLSVDYLVNTNLTYDKTWDKKQLSE</sequence>
<name>A0ABQ0XFV4_9LACO</name>
<dbReference type="Proteomes" id="UP000321409">
    <property type="component" value="Unassembled WGS sequence"/>
</dbReference>
<gene>
    <name evidence="1" type="ORF">LDI01_23830</name>
</gene>
<keyword evidence="2" id="KW-1185">Reference proteome</keyword>
<protein>
    <submittedName>
        <fullName evidence="1">Uncharacterized protein</fullName>
    </submittedName>
</protein>
<comment type="caution">
    <text evidence="1">The sequence shown here is derived from an EMBL/GenBank/DDBJ whole genome shotgun (WGS) entry which is preliminary data.</text>
</comment>
<proteinExistence type="predicted"/>